<dbReference type="InterPro" id="IPR036291">
    <property type="entry name" value="NAD(P)-bd_dom_sf"/>
</dbReference>
<feature type="domain" description="Ketoreductase" evidence="4">
    <location>
        <begin position="7"/>
        <end position="195"/>
    </location>
</feature>
<gene>
    <name evidence="5" type="ORF">I553_5143</name>
</gene>
<dbReference type="Gene3D" id="3.40.50.720">
    <property type="entry name" value="NAD(P)-binding Rossmann-like Domain"/>
    <property type="match status" value="1"/>
</dbReference>
<dbReference type="PRINTS" id="PR00080">
    <property type="entry name" value="SDRFAMILY"/>
</dbReference>
<reference evidence="5" key="1">
    <citation type="submission" date="2014-01" db="EMBL/GenBank/DDBJ databases">
        <authorList>
            <person name="Brown-Elliot B."/>
            <person name="Wallace R."/>
            <person name="Lenaerts A."/>
            <person name="Ordway D."/>
            <person name="DeGroote M.A."/>
            <person name="Parker T."/>
            <person name="Sizemore C."/>
            <person name="Tallon L.J."/>
            <person name="Sadzewicz L.K."/>
            <person name="Sengamalay N."/>
            <person name="Fraser C.M."/>
            <person name="Hine E."/>
            <person name="Shefchek K.A."/>
            <person name="Das S.P."/>
            <person name="Tettelin H."/>
        </authorList>
    </citation>
    <scope>NUCLEOTIDE SEQUENCE [LARGE SCALE GENOMIC DNA]</scope>
    <source>
        <strain evidence="5">4042</strain>
    </source>
</reference>
<dbReference type="PANTHER" id="PTHR45024">
    <property type="entry name" value="DEHYDROGENASES, SHORT CHAIN"/>
    <property type="match status" value="1"/>
</dbReference>
<protein>
    <submittedName>
        <fullName evidence="5">Short chain dehydrogenase family protein</fullName>
    </submittedName>
</protein>
<dbReference type="PATRIC" id="fig|1299334.3.peg.7102"/>
<dbReference type="PROSITE" id="PS00061">
    <property type="entry name" value="ADH_SHORT"/>
    <property type="match status" value="1"/>
</dbReference>
<organism evidence="5">
    <name type="scientific">Mycobacterium xenopi 4042</name>
    <dbReference type="NCBI Taxonomy" id="1299334"/>
    <lineage>
        <taxon>Bacteria</taxon>
        <taxon>Bacillati</taxon>
        <taxon>Actinomycetota</taxon>
        <taxon>Actinomycetes</taxon>
        <taxon>Mycobacteriales</taxon>
        <taxon>Mycobacteriaceae</taxon>
        <taxon>Mycobacterium</taxon>
    </lineage>
</organism>
<name>X7ZUS6_MYCXE</name>
<dbReference type="EMBL" id="JAOB01000069">
    <property type="protein sequence ID" value="EUA23362.1"/>
    <property type="molecule type" value="Genomic_DNA"/>
</dbReference>
<dbReference type="Pfam" id="PF00106">
    <property type="entry name" value="adh_short"/>
    <property type="match status" value="1"/>
</dbReference>
<sequence length="197" mass="20093">MGLLDGRVAVVTGAGRGLGRAHALALAEEGAFVVVNDPGVGGDGSGGDPVPAELVVAEIEKMGGRAVANVDSCAEWRAAENLVTQAVDTFGSLDVLVNNAGILRDKMSFNMTEDDWDAVIHVHLKGHFAPSRFAAAYWRAQAKSGKEVYGRIVNTSSESAYLGLVGQANYAAAKAGIVGVASGFRCKSACGGSGLGG</sequence>
<dbReference type="SUPFAM" id="SSF51735">
    <property type="entry name" value="NAD(P)-binding Rossmann-fold domains"/>
    <property type="match status" value="1"/>
</dbReference>
<dbReference type="GO" id="GO:0016491">
    <property type="term" value="F:oxidoreductase activity"/>
    <property type="evidence" value="ECO:0007669"/>
    <property type="project" value="UniProtKB-KW"/>
</dbReference>
<evidence type="ECO:0000313" key="5">
    <source>
        <dbReference type="EMBL" id="EUA23362.1"/>
    </source>
</evidence>
<comment type="similarity">
    <text evidence="1 3">Belongs to the short-chain dehydrogenases/reductases (SDR) family.</text>
</comment>
<dbReference type="InterPro" id="IPR002347">
    <property type="entry name" value="SDR_fam"/>
</dbReference>
<dbReference type="InterPro" id="IPR057326">
    <property type="entry name" value="KR_dom"/>
</dbReference>
<evidence type="ECO:0000256" key="2">
    <source>
        <dbReference type="ARBA" id="ARBA00023002"/>
    </source>
</evidence>
<evidence type="ECO:0000259" key="4">
    <source>
        <dbReference type="SMART" id="SM00822"/>
    </source>
</evidence>
<dbReference type="InterPro" id="IPR020904">
    <property type="entry name" value="Sc_DH/Rdtase_CS"/>
</dbReference>
<comment type="caution">
    <text evidence="5">The sequence shown here is derived from an EMBL/GenBank/DDBJ whole genome shotgun (WGS) entry which is preliminary data.</text>
</comment>
<dbReference type="PANTHER" id="PTHR45024:SF2">
    <property type="entry name" value="SCP2 DOMAIN-CONTAINING PROTEIN"/>
    <property type="match status" value="1"/>
</dbReference>
<dbReference type="InterPro" id="IPR051687">
    <property type="entry name" value="Peroxisomal_Beta-Oxidation"/>
</dbReference>
<keyword evidence="2" id="KW-0560">Oxidoreductase</keyword>
<dbReference type="AlphaFoldDB" id="X7ZUS6"/>
<accession>X7ZUS6</accession>
<proteinExistence type="inferred from homology"/>
<evidence type="ECO:0000256" key="3">
    <source>
        <dbReference type="RuleBase" id="RU000363"/>
    </source>
</evidence>
<evidence type="ECO:0000256" key="1">
    <source>
        <dbReference type="ARBA" id="ARBA00006484"/>
    </source>
</evidence>
<dbReference type="SMART" id="SM00822">
    <property type="entry name" value="PKS_KR"/>
    <property type="match status" value="1"/>
</dbReference>
<dbReference type="PRINTS" id="PR00081">
    <property type="entry name" value="GDHRDH"/>
</dbReference>